<evidence type="ECO:0000256" key="1">
    <source>
        <dbReference type="ARBA" id="ARBA00005640"/>
    </source>
</evidence>
<dbReference type="GO" id="GO:0006412">
    <property type="term" value="P:translation"/>
    <property type="evidence" value="ECO:0007669"/>
    <property type="project" value="InterPro"/>
</dbReference>
<keyword evidence="3" id="KW-0687">Ribonucleoprotein</keyword>
<keyword evidence="7" id="KW-1185">Reference proteome</keyword>
<feature type="region of interest" description="Disordered" evidence="4">
    <location>
        <begin position="211"/>
        <end position="231"/>
    </location>
</feature>
<evidence type="ECO:0000256" key="2">
    <source>
        <dbReference type="ARBA" id="ARBA00022980"/>
    </source>
</evidence>
<dbReference type="GO" id="GO:0003723">
    <property type="term" value="F:RNA binding"/>
    <property type="evidence" value="ECO:0007669"/>
    <property type="project" value="TreeGrafter"/>
</dbReference>
<dbReference type="AlphaFoldDB" id="A0AAD1XVH8"/>
<comment type="similarity">
    <text evidence="1">Belongs to the eukaryotic ribosomal protein eL13 family.</text>
</comment>
<dbReference type="PANTHER" id="PTHR11722:SF0">
    <property type="entry name" value="LARGE RIBOSOMAL SUBUNIT PROTEIN EL13"/>
    <property type="match status" value="1"/>
</dbReference>
<gene>
    <name evidence="5" type="ORF">ECRASSUSDP1_LOCUS20595</name>
    <name evidence="6" type="ORF">ECRASSUSDP1_LOCUS20596</name>
</gene>
<dbReference type="Pfam" id="PF01294">
    <property type="entry name" value="Ribosomal_L13e"/>
    <property type="match status" value="1"/>
</dbReference>
<dbReference type="InterPro" id="IPR001380">
    <property type="entry name" value="Ribosomal_eL13"/>
</dbReference>
<sequence>MVKHNNALPNVHLRKHWGKFVRTWFDQPAKKAKRYSNRKSKAEKIFPRPLKNLRPIVAGQTNRHNGKLRYGKGFTTEELKKAGLTPTFARTVGIATDHRRTNANKEALERNVARLEEYKKKIILFPLKEGQHKKGQINDATAEQVKSEATNIQNNNKNIIDLPKSDKSAEFVTLTEEMKKHRAYQQIRQAQIGQKYGRKRHKKAMYAEACRKAEAEGKEKPKTKRELKLKK</sequence>
<dbReference type="EMBL" id="CAMPGE010021011">
    <property type="protein sequence ID" value="CAI2379186.1"/>
    <property type="molecule type" value="Genomic_DNA"/>
</dbReference>
<evidence type="ECO:0008006" key="8">
    <source>
        <dbReference type="Google" id="ProtNLM"/>
    </source>
</evidence>
<dbReference type="EMBL" id="CAMPGE010021012">
    <property type="protein sequence ID" value="CAI2379187.1"/>
    <property type="molecule type" value="Genomic_DNA"/>
</dbReference>
<evidence type="ECO:0000313" key="6">
    <source>
        <dbReference type="EMBL" id="CAI2379187.1"/>
    </source>
</evidence>
<evidence type="ECO:0000256" key="4">
    <source>
        <dbReference type="SAM" id="MobiDB-lite"/>
    </source>
</evidence>
<accession>A0AAD1XVH8</accession>
<dbReference type="PANTHER" id="PTHR11722">
    <property type="entry name" value="60S RIBOSOMAL PROTEIN L13"/>
    <property type="match status" value="1"/>
</dbReference>
<name>A0AAD1XVH8_EUPCR</name>
<evidence type="ECO:0000313" key="5">
    <source>
        <dbReference type="EMBL" id="CAI2379186.1"/>
    </source>
</evidence>
<dbReference type="GO" id="GO:0003735">
    <property type="term" value="F:structural constituent of ribosome"/>
    <property type="evidence" value="ECO:0007669"/>
    <property type="project" value="InterPro"/>
</dbReference>
<organism evidence="6 7">
    <name type="scientific">Euplotes crassus</name>
    <dbReference type="NCBI Taxonomy" id="5936"/>
    <lineage>
        <taxon>Eukaryota</taxon>
        <taxon>Sar</taxon>
        <taxon>Alveolata</taxon>
        <taxon>Ciliophora</taxon>
        <taxon>Intramacronucleata</taxon>
        <taxon>Spirotrichea</taxon>
        <taxon>Hypotrichia</taxon>
        <taxon>Euplotida</taxon>
        <taxon>Euplotidae</taxon>
        <taxon>Moneuplotes</taxon>
    </lineage>
</organism>
<evidence type="ECO:0000313" key="7">
    <source>
        <dbReference type="Proteomes" id="UP001295684"/>
    </source>
</evidence>
<keyword evidence="2" id="KW-0689">Ribosomal protein</keyword>
<dbReference type="HAMAP" id="MF_00499">
    <property type="entry name" value="Ribosomal_eL13"/>
    <property type="match status" value="1"/>
</dbReference>
<dbReference type="GO" id="GO:0022625">
    <property type="term" value="C:cytosolic large ribosomal subunit"/>
    <property type="evidence" value="ECO:0007669"/>
    <property type="project" value="TreeGrafter"/>
</dbReference>
<comment type="caution">
    <text evidence="6">The sequence shown here is derived from an EMBL/GenBank/DDBJ whole genome shotgun (WGS) entry which is preliminary data.</text>
</comment>
<reference evidence="6" key="1">
    <citation type="submission" date="2023-07" db="EMBL/GenBank/DDBJ databases">
        <authorList>
            <consortium name="AG Swart"/>
            <person name="Singh M."/>
            <person name="Singh A."/>
            <person name="Seah K."/>
            <person name="Emmerich C."/>
        </authorList>
    </citation>
    <scope>NUCLEOTIDE SEQUENCE</scope>
    <source>
        <strain evidence="6">DP1</strain>
    </source>
</reference>
<dbReference type="Proteomes" id="UP001295684">
    <property type="component" value="Unassembled WGS sequence"/>
</dbReference>
<proteinExistence type="inferred from homology"/>
<protein>
    <recommendedName>
        <fullName evidence="8">60S ribosomal protein L13</fullName>
    </recommendedName>
</protein>
<evidence type="ECO:0000256" key="3">
    <source>
        <dbReference type="ARBA" id="ARBA00023274"/>
    </source>
</evidence>